<dbReference type="Proteomes" id="UP001175271">
    <property type="component" value="Unassembled WGS sequence"/>
</dbReference>
<name>A0AA39MCU3_9BILA</name>
<keyword evidence="6" id="KW-1015">Disulfide bond</keyword>
<dbReference type="InterPro" id="IPR029033">
    <property type="entry name" value="His_PPase_superfam"/>
</dbReference>
<dbReference type="SUPFAM" id="SSF53254">
    <property type="entry name" value="Phosphoglycerate mutase-like"/>
    <property type="match status" value="1"/>
</dbReference>
<evidence type="ECO:0000256" key="3">
    <source>
        <dbReference type="ARBA" id="ARBA00012646"/>
    </source>
</evidence>
<evidence type="ECO:0000256" key="9">
    <source>
        <dbReference type="SAM" id="SignalP"/>
    </source>
</evidence>
<organism evidence="10 11">
    <name type="scientific">Steinernema hermaphroditum</name>
    <dbReference type="NCBI Taxonomy" id="289476"/>
    <lineage>
        <taxon>Eukaryota</taxon>
        <taxon>Metazoa</taxon>
        <taxon>Ecdysozoa</taxon>
        <taxon>Nematoda</taxon>
        <taxon>Chromadorea</taxon>
        <taxon>Rhabditida</taxon>
        <taxon>Tylenchina</taxon>
        <taxon>Panagrolaimomorpha</taxon>
        <taxon>Strongyloidoidea</taxon>
        <taxon>Steinernematidae</taxon>
        <taxon>Steinernema</taxon>
    </lineage>
</organism>
<dbReference type="EMBL" id="JAUCMV010000001">
    <property type="protein sequence ID" value="KAK0429497.1"/>
    <property type="molecule type" value="Genomic_DNA"/>
</dbReference>
<proteinExistence type="inferred from homology"/>
<dbReference type="InterPro" id="IPR000560">
    <property type="entry name" value="His_Pase_clade-2"/>
</dbReference>
<dbReference type="GO" id="GO:0003993">
    <property type="term" value="F:acid phosphatase activity"/>
    <property type="evidence" value="ECO:0007669"/>
    <property type="project" value="UniProtKB-EC"/>
</dbReference>
<accession>A0AA39MCU3</accession>
<evidence type="ECO:0000256" key="7">
    <source>
        <dbReference type="ARBA" id="ARBA00023180"/>
    </source>
</evidence>
<comment type="catalytic activity">
    <reaction evidence="1">
        <text>a phosphate monoester + H2O = an alcohol + phosphate</text>
        <dbReference type="Rhea" id="RHEA:15017"/>
        <dbReference type="ChEBI" id="CHEBI:15377"/>
        <dbReference type="ChEBI" id="CHEBI:30879"/>
        <dbReference type="ChEBI" id="CHEBI:43474"/>
        <dbReference type="ChEBI" id="CHEBI:67140"/>
        <dbReference type="EC" id="3.1.3.2"/>
    </reaction>
</comment>
<dbReference type="Pfam" id="PF00328">
    <property type="entry name" value="His_Phos_2"/>
    <property type="match status" value="1"/>
</dbReference>
<keyword evidence="7" id="KW-0325">Glycoprotein</keyword>
<gene>
    <name evidence="10" type="ORF">QR680_011408</name>
</gene>
<keyword evidence="5" id="KW-0378">Hydrolase</keyword>
<evidence type="ECO:0000313" key="11">
    <source>
        <dbReference type="Proteomes" id="UP001175271"/>
    </source>
</evidence>
<evidence type="ECO:0000256" key="5">
    <source>
        <dbReference type="ARBA" id="ARBA00022801"/>
    </source>
</evidence>
<dbReference type="Gene3D" id="3.40.50.1240">
    <property type="entry name" value="Phosphoglycerate mutase-like"/>
    <property type="match status" value="1"/>
</dbReference>
<keyword evidence="8" id="KW-0812">Transmembrane</keyword>
<sequence>MHLFGFVLVTLISVSLTEDELVLVTTLWRHGERNPRYTFRSDPYKENDWIGGYGALSKVGFANQIELGKRLRQEYINKHQLFSSRTTNSLFDQAYFRSSDVNRNLISAQANVFGFFGPSSVYDDVNGWPPGIQPFPIHTVPYETDRVLNPDASCQLYYDIWQTIVQSSFYEHFSQENMEIFNDIRSHTEESLNSFDSWMLYDSLHCMKTANKSWPSWVTQEKFLQLQRINNLSENWRNGIGLQQLERTNNAASEHRFSVLIPRVRGGSLLWEIIDHMNTAVVCQTEKTKHAIRKRRCELKYFGYSAHDTTLMALLSTLETKTAVLGDSTPEYNDAIALELWLSLENDFYIKAKYLNYRANSTVDFTEHITNCSLFGAKCMLDTFVARSLPYKPPHEVDNWCKNGLWSYGRESTDGDINRVDKGSFQSKTSLAYGTLNAVLLTIIILVLTYGDAS</sequence>
<evidence type="ECO:0000256" key="8">
    <source>
        <dbReference type="SAM" id="Phobius"/>
    </source>
</evidence>
<keyword evidence="8" id="KW-1133">Transmembrane helix</keyword>
<protein>
    <recommendedName>
        <fullName evidence="3">acid phosphatase</fullName>
        <ecNumber evidence="3">3.1.3.2</ecNumber>
    </recommendedName>
</protein>
<feature type="chain" id="PRO_5041383201" description="acid phosphatase" evidence="9">
    <location>
        <begin position="18"/>
        <end position="454"/>
    </location>
</feature>
<feature type="transmembrane region" description="Helical" evidence="8">
    <location>
        <begin position="431"/>
        <end position="451"/>
    </location>
</feature>
<dbReference type="AlphaFoldDB" id="A0AA39MCU3"/>
<evidence type="ECO:0000313" key="10">
    <source>
        <dbReference type="EMBL" id="KAK0429497.1"/>
    </source>
</evidence>
<dbReference type="PANTHER" id="PTHR11567:SF211">
    <property type="entry name" value="PROSTATIC ACID PHOSPHATASE"/>
    <property type="match status" value="1"/>
</dbReference>
<dbReference type="EC" id="3.1.3.2" evidence="3"/>
<comment type="similarity">
    <text evidence="2">Belongs to the histidine acid phosphatase family.</text>
</comment>
<reference evidence="10" key="1">
    <citation type="submission" date="2023-06" db="EMBL/GenBank/DDBJ databases">
        <title>Genomic analysis of the entomopathogenic nematode Steinernema hermaphroditum.</title>
        <authorList>
            <person name="Schwarz E.M."/>
            <person name="Heppert J.K."/>
            <person name="Baniya A."/>
            <person name="Schwartz H.T."/>
            <person name="Tan C.-H."/>
            <person name="Antoshechkin I."/>
            <person name="Sternberg P.W."/>
            <person name="Goodrich-Blair H."/>
            <person name="Dillman A.R."/>
        </authorList>
    </citation>
    <scope>NUCLEOTIDE SEQUENCE</scope>
    <source>
        <strain evidence="10">PS9179</strain>
        <tissue evidence="10">Whole animal</tissue>
    </source>
</reference>
<comment type="caution">
    <text evidence="10">The sequence shown here is derived from an EMBL/GenBank/DDBJ whole genome shotgun (WGS) entry which is preliminary data.</text>
</comment>
<evidence type="ECO:0000256" key="1">
    <source>
        <dbReference type="ARBA" id="ARBA00000032"/>
    </source>
</evidence>
<evidence type="ECO:0000256" key="6">
    <source>
        <dbReference type="ARBA" id="ARBA00023157"/>
    </source>
</evidence>
<dbReference type="PANTHER" id="PTHR11567">
    <property type="entry name" value="ACID PHOSPHATASE-RELATED"/>
    <property type="match status" value="1"/>
</dbReference>
<keyword evidence="8" id="KW-0472">Membrane</keyword>
<feature type="signal peptide" evidence="9">
    <location>
        <begin position="1"/>
        <end position="17"/>
    </location>
</feature>
<evidence type="ECO:0000256" key="4">
    <source>
        <dbReference type="ARBA" id="ARBA00022729"/>
    </source>
</evidence>
<keyword evidence="4 9" id="KW-0732">Signal</keyword>
<dbReference type="InterPro" id="IPR033379">
    <property type="entry name" value="Acid_Pase_AS"/>
</dbReference>
<dbReference type="CDD" id="cd07061">
    <property type="entry name" value="HP_HAP_like"/>
    <property type="match status" value="1"/>
</dbReference>
<dbReference type="InterPro" id="IPR050645">
    <property type="entry name" value="Histidine_acid_phosphatase"/>
</dbReference>
<dbReference type="PROSITE" id="PS00616">
    <property type="entry name" value="HIS_ACID_PHOSPHAT_1"/>
    <property type="match status" value="1"/>
</dbReference>
<evidence type="ECO:0000256" key="2">
    <source>
        <dbReference type="ARBA" id="ARBA00005375"/>
    </source>
</evidence>
<keyword evidence="11" id="KW-1185">Reference proteome</keyword>